<comment type="caution">
    <text evidence="2">The sequence shown here is derived from an EMBL/GenBank/DDBJ whole genome shotgun (WGS) entry which is preliminary data.</text>
</comment>
<accession>A0ABD0PC66</accession>
<dbReference type="InterPro" id="IPR025136">
    <property type="entry name" value="MAP3K_TRAF-bd"/>
</dbReference>
<evidence type="ECO:0000313" key="3">
    <source>
        <dbReference type="Proteomes" id="UP001529510"/>
    </source>
</evidence>
<sequence length="119" mass="13642">EQCGSYTFIPYMVSPQGKVFASDATLMRGIKDFLHTSFKIESLLTPLVDRLVKLLESVHIHSSEYLHEAIRREIRLAREHFTGQALSQELGRIQKRLDSVELLSPDIVMSLLLSYRDIP</sequence>
<evidence type="ECO:0000259" key="1">
    <source>
        <dbReference type="Pfam" id="PF13281"/>
    </source>
</evidence>
<name>A0ABD0PC66_CIRMR</name>
<feature type="non-terminal residue" evidence="2">
    <location>
        <position position="119"/>
    </location>
</feature>
<gene>
    <name evidence="2" type="ORF">M9458_031990</name>
</gene>
<evidence type="ECO:0000313" key="2">
    <source>
        <dbReference type="EMBL" id="KAL0171679.1"/>
    </source>
</evidence>
<keyword evidence="3" id="KW-1185">Reference proteome</keyword>
<dbReference type="Pfam" id="PF13281">
    <property type="entry name" value="MAP3K_TRAF_bd"/>
    <property type="match status" value="1"/>
</dbReference>
<feature type="non-terminal residue" evidence="2">
    <location>
        <position position="1"/>
    </location>
</feature>
<organism evidence="2 3">
    <name type="scientific">Cirrhinus mrigala</name>
    <name type="common">Mrigala</name>
    <dbReference type="NCBI Taxonomy" id="683832"/>
    <lineage>
        <taxon>Eukaryota</taxon>
        <taxon>Metazoa</taxon>
        <taxon>Chordata</taxon>
        <taxon>Craniata</taxon>
        <taxon>Vertebrata</taxon>
        <taxon>Euteleostomi</taxon>
        <taxon>Actinopterygii</taxon>
        <taxon>Neopterygii</taxon>
        <taxon>Teleostei</taxon>
        <taxon>Ostariophysi</taxon>
        <taxon>Cypriniformes</taxon>
        <taxon>Cyprinidae</taxon>
        <taxon>Labeoninae</taxon>
        <taxon>Labeonini</taxon>
        <taxon>Cirrhinus</taxon>
    </lineage>
</organism>
<dbReference type="EMBL" id="JAMKFB020000016">
    <property type="protein sequence ID" value="KAL0171679.1"/>
    <property type="molecule type" value="Genomic_DNA"/>
</dbReference>
<dbReference type="AlphaFoldDB" id="A0ABD0PC66"/>
<proteinExistence type="predicted"/>
<dbReference type="Proteomes" id="UP001529510">
    <property type="component" value="Unassembled WGS sequence"/>
</dbReference>
<reference evidence="2 3" key="1">
    <citation type="submission" date="2024-05" db="EMBL/GenBank/DDBJ databases">
        <title>Genome sequencing and assembly of Indian major carp, Cirrhinus mrigala (Hamilton, 1822).</title>
        <authorList>
            <person name="Mohindra V."/>
            <person name="Chowdhury L.M."/>
            <person name="Lal K."/>
            <person name="Jena J.K."/>
        </authorList>
    </citation>
    <scope>NUCLEOTIDE SEQUENCE [LARGE SCALE GENOMIC DNA]</scope>
    <source>
        <strain evidence="2">CM1030</strain>
        <tissue evidence="2">Blood</tissue>
    </source>
</reference>
<feature type="domain" description="MAP3K TRAFs-binding" evidence="1">
    <location>
        <begin position="2"/>
        <end position="118"/>
    </location>
</feature>
<protein>
    <recommendedName>
        <fullName evidence="1">MAP3K TRAFs-binding domain-containing protein</fullName>
    </recommendedName>
</protein>